<evidence type="ECO:0000259" key="13">
    <source>
        <dbReference type="Pfam" id="PF26216"/>
    </source>
</evidence>
<dbReference type="GO" id="GO:0000166">
    <property type="term" value="F:nucleotide binding"/>
    <property type="evidence" value="ECO:0007669"/>
    <property type="project" value="UniProtKB-KW"/>
</dbReference>
<feature type="domain" description="GDPGP1-like N-terminal" evidence="14">
    <location>
        <begin position="137"/>
        <end position="219"/>
    </location>
</feature>
<comment type="subcellular location">
    <subcellularLocation>
        <location evidence="3">Cytoplasm</location>
    </subcellularLocation>
</comment>
<evidence type="ECO:0000259" key="14">
    <source>
        <dbReference type="Pfam" id="PF26217"/>
    </source>
</evidence>
<keyword evidence="12" id="KW-0378">Hydrolase</keyword>
<dbReference type="InterPro" id="IPR058865">
    <property type="entry name" value="GDPGP1_C"/>
</dbReference>
<keyword evidence="16" id="KW-1185">Reference proteome</keyword>
<evidence type="ECO:0000256" key="3">
    <source>
        <dbReference type="ARBA" id="ARBA00004496"/>
    </source>
</evidence>
<evidence type="ECO:0000313" key="16">
    <source>
        <dbReference type="Proteomes" id="UP000232323"/>
    </source>
</evidence>
<dbReference type="Proteomes" id="UP000232323">
    <property type="component" value="Unassembled WGS sequence"/>
</dbReference>
<evidence type="ECO:0000256" key="8">
    <source>
        <dbReference type="ARBA" id="ARBA00022658"/>
    </source>
</evidence>
<protein>
    <recommendedName>
        <fullName evidence="6">GDP-D-glucose phosphorylase 1</fullName>
        <ecNumber evidence="5">2.7.7.78</ecNumber>
    </recommendedName>
</protein>
<accession>A0A250XIA6</accession>
<comment type="function">
    <text evidence="2">Specific and highly efficient GDP-D-glucose phosphorylase regulating the levels of GDP-D-glucose in cells.</text>
</comment>
<evidence type="ECO:0000256" key="10">
    <source>
        <dbReference type="ARBA" id="ARBA00022695"/>
    </source>
</evidence>
<dbReference type="Pfam" id="PF26217">
    <property type="entry name" value="GDPGP1_N"/>
    <property type="match status" value="2"/>
</dbReference>
<evidence type="ECO:0000256" key="1">
    <source>
        <dbReference type="ARBA" id="ARBA00000063"/>
    </source>
</evidence>
<evidence type="ECO:0000256" key="4">
    <source>
        <dbReference type="ARBA" id="ARBA00006451"/>
    </source>
</evidence>
<dbReference type="GO" id="GO:0080048">
    <property type="term" value="F:GDP-D-glucose phosphorylase activity"/>
    <property type="evidence" value="ECO:0007669"/>
    <property type="project" value="UniProtKB-EC"/>
</dbReference>
<feature type="domain" description="GDPGP1-like C-terminal" evidence="13">
    <location>
        <begin position="373"/>
        <end position="513"/>
    </location>
</feature>
<evidence type="ECO:0000313" key="15">
    <source>
        <dbReference type="EMBL" id="GAX82808.1"/>
    </source>
</evidence>
<evidence type="ECO:0000256" key="9">
    <source>
        <dbReference type="ARBA" id="ARBA00022679"/>
    </source>
</evidence>
<evidence type="ECO:0000256" key="7">
    <source>
        <dbReference type="ARBA" id="ARBA00022490"/>
    </source>
</evidence>
<dbReference type="GO" id="GO:0016787">
    <property type="term" value="F:hydrolase activity"/>
    <property type="evidence" value="ECO:0007669"/>
    <property type="project" value="UniProtKB-KW"/>
</dbReference>
<dbReference type="GO" id="GO:0005085">
    <property type="term" value="F:guanyl-nucleotide exchange factor activity"/>
    <property type="evidence" value="ECO:0007669"/>
    <property type="project" value="UniProtKB-KW"/>
</dbReference>
<reference evidence="15 16" key="1">
    <citation type="submission" date="2017-08" db="EMBL/GenBank/DDBJ databases">
        <title>Acidophilic green algal genome provides insights into adaptation to an acidic environment.</title>
        <authorList>
            <person name="Hirooka S."/>
            <person name="Hirose Y."/>
            <person name="Kanesaki Y."/>
            <person name="Higuchi S."/>
            <person name="Fujiwara T."/>
            <person name="Onuma R."/>
            <person name="Era A."/>
            <person name="Ohbayashi R."/>
            <person name="Uzuka A."/>
            <person name="Nozaki H."/>
            <person name="Yoshikawa H."/>
            <person name="Miyagishima S.Y."/>
        </authorList>
    </citation>
    <scope>NUCLEOTIDE SEQUENCE [LARGE SCALE GENOMIC DNA]</scope>
    <source>
        <strain evidence="15 16">NIES-2499</strain>
    </source>
</reference>
<dbReference type="EMBL" id="BEGY01000086">
    <property type="protein sequence ID" value="GAX82808.1"/>
    <property type="molecule type" value="Genomic_DNA"/>
</dbReference>
<feature type="domain" description="GDPGP1-like N-terminal" evidence="14">
    <location>
        <begin position="263"/>
        <end position="336"/>
    </location>
</feature>
<name>A0A250XIA6_9CHLO</name>
<dbReference type="InterPro" id="IPR026506">
    <property type="entry name" value="GDPGP"/>
</dbReference>
<dbReference type="PANTHER" id="PTHR20884">
    <property type="entry name" value="GDP-D-GLUCOSE PHOSPHORYLASE 1"/>
    <property type="match status" value="1"/>
</dbReference>
<organism evidence="15 16">
    <name type="scientific">Chlamydomonas eustigma</name>
    <dbReference type="NCBI Taxonomy" id="1157962"/>
    <lineage>
        <taxon>Eukaryota</taxon>
        <taxon>Viridiplantae</taxon>
        <taxon>Chlorophyta</taxon>
        <taxon>core chlorophytes</taxon>
        <taxon>Chlorophyceae</taxon>
        <taxon>CS clade</taxon>
        <taxon>Chlamydomonadales</taxon>
        <taxon>Chlamydomonadaceae</taxon>
        <taxon>Chlamydomonas</taxon>
    </lineage>
</organism>
<dbReference type="PANTHER" id="PTHR20884:SF8">
    <property type="entry name" value="GDP-D-GLUCOSE PHOSPHORYLASE 1"/>
    <property type="match status" value="1"/>
</dbReference>
<gene>
    <name evidence="15" type="ORF">CEUSTIGMA_g10234.t1</name>
</gene>
<dbReference type="Pfam" id="PF26216">
    <property type="entry name" value="GDPGP1_C"/>
    <property type="match status" value="1"/>
</dbReference>
<comment type="caution">
    <text evidence="15">The sequence shown here is derived from an EMBL/GenBank/DDBJ whole genome shotgun (WGS) entry which is preliminary data.</text>
</comment>
<keyword evidence="9" id="KW-0808">Transferase</keyword>
<sequence length="517" mass="57111">MAIFIKRVQTVMSLSQMDKEAGVTSNVDGRHGPLSPVKDCAGRNMPVYGFASSTSTPRKYRRICSERNLAIIPIEEEAPRWSPTSLEDDIFYIQDAESDCIQRTLKVPSDQVVPMSIDSPGSSTGSAPHLSGDGSLLDTVLTAMWDECAAEGLFRYDLSACTTKKVPGKYGFVAQLNEGRATKKRPTEFRVDQVCQPFDESKFNFKKAYMQEVLFRFEPLTMFSADEEGAGSPAVVPDSLSRFSNDSEDPIPASRIIEAVPCMGSPNLVVINVSPIEYGHVLLVPRVLDNLTQLVDAETMTLALHFAKEADNPCLRVGYNSLGAYATINHLHFQAYYLRDVLPCERAGTAPLVLGGKTDGLLCCHKRNRDRTTSLVNISRLVGYPVRGFVLEVISTVSVAEGIAELARLVGEACVAMQRDNIPHNLIITDMGRRVFIWPQCFAERQAQGLLPEQIAATGVNPAVFEIAGHMLLKRQEDYDVLGEDEVAVLEVLRYASLPEEKFLHVAQMCFRTYCPC</sequence>
<dbReference type="EC" id="2.7.7.78" evidence="5"/>
<comment type="catalytic activity">
    <reaction evidence="1">
        <text>GDP-alpha-D-glucose + phosphate = alpha-D-glucose 1-phosphate + GDP + H(+)</text>
        <dbReference type="Rhea" id="RHEA:30387"/>
        <dbReference type="ChEBI" id="CHEBI:15378"/>
        <dbReference type="ChEBI" id="CHEBI:43474"/>
        <dbReference type="ChEBI" id="CHEBI:58189"/>
        <dbReference type="ChEBI" id="CHEBI:58601"/>
        <dbReference type="ChEBI" id="CHEBI:62230"/>
        <dbReference type="EC" id="2.7.7.78"/>
    </reaction>
</comment>
<evidence type="ECO:0000256" key="12">
    <source>
        <dbReference type="ARBA" id="ARBA00022801"/>
    </source>
</evidence>
<dbReference type="InterPro" id="IPR058866">
    <property type="entry name" value="GDPGP1_N"/>
</dbReference>
<keyword evidence="7" id="KW-0963">Cytoplasm</keyword>
<keyword evidence="11" id="KW-0547">Nucleotide-binding</keyword>
<evidence type="ECO:0000256" key="11">
    <source>
        <dbReference type="ARBA" id="ARBA00022741"/>
    </source>
</evidence>
<keyword evidence="8" id="KW-0344">Guanine-nucleotide releasing factor</keyword>
<dbReference type="OrthoDB" id="417175at2759"/>
<dbReference type="GO" id="GO:0006006">
    <property type="term" value="P:glucose metabolic process"/>
    <property type="evidence" value="ECO:0007669"/>
    <property type="project" value="TreeGrafter"/>
</dbReference>
<dbReference type="STRING" id="1157962.A0A250XIA6"/>
<dbReference type="AlphaFoldDB" id="A0A250XIA6"/>
<keyword evidence="10" id="KW-0548">Nucleotidyltransferase</keyword>
<dbReference type="GO" id="GO:0005737">
    <property type="term" value="C:cytoplasm"/>
    <property type="evidence" value="ECO:0007669"/>
    <property type="project" value="UniProtKB-SubCell"/>
</dbReference>
<evidence type="ECO:0000256" key="6">
    <source>
        <dbReference type="ARBA" id="ARBA00018857"/>
    </source>
</evidence>
<proteinExistence type="inferred from homology"/>
<evidence type="ECO:0000256" key="2">
    <source>
        <dbReference type="ARBA" id="ARBA00003049"/>
    </source>
</evidence>
<evidence type="ECO:0000256" key="5">
    <source>
        <dbReference type="ARBA" id="ARBA00012507"/>
    </source>
</evidence>
<comment type="similarity">
    <text evidence="4">Belongs to the GDPGP1 family.</text>
</comment>